<organism evidence="1 2">
    <name type="scientific">Anaeroselena agilis</name>
    <dbReference type="NCBI Taxonomy" id="3063788"/>
    <lineage>
        <taxon>Bacteria</taxon>
        <taxon>Bacillati</taxon>
        <taxon>Bacillota</taxon>
        <taxon>Negativicutes</taxon>
        <taxon>Acetonemataceae</taxon>
        <taxon>Anaeroselena</taxon>
    </lineage>
</organism>
<protein>
    <submittedName>
        <fullName evidence="1">Uncharacterized protein</fullName>
    </submittedName>
</protein>
<keyword evidence="2" id="KW-1185">Reference proteome</keyword>
<comment type="caution">
    <text evidence="1">The sequence shown here is derived from an EMBL/GenBank/DDBJ whole genome shotgun (WGS) entry which is preliminary data.</text>
</comment>
<evidence type="ECO:0000313" key="1">
    <source>
        <dbReference type="EMBL" id="MDT8899768.1"/>
    </source>
</evidence>
<accession>A0ABU3NSH1</accession>
<dbReference type="Proteomes" id="UP001254848">
    <property type="component" value="Unassembled WGS sequence"/>
</dbReference>
<reference evidence="1 2" key="1">
    <citation type="submission" date="2023-07" db="EMBL/GenBank/DDBJ databases">
        <title>The novel representative of Negativicutes class, Anaeroselena agilis gen. nov. sp. nov.</title>
        <authorList>
            <person name="Prokofeva M.I."/>
            <person name="Elcheninov A.G."/>
            <person name="Klyukina A."/>
            <person name="Kublanov I.V."/>
            <person name="Frolov E.N."/>
            <person name="Podosokorskaya O.A."/>
        </authorList>
    </citation>
    <scope>NUCLEOTIDE SEQUENCE [LARGE SCALE GENOMIC DNA]</scope>
    <source>
        <strain evidence="1 2">4137-cl</strain>
    </source>
</reference>
<name>A0ABU3NSH1_9FIRM</name>
<gene>
    <name evidence="1" type="ORF">Q4T40_00710</name>
</gene>
<sequence length="379" mass="41982">MSLAIIDGREWQSARDLRTGEKAPADSPCSRMVSDVLRSHPFPGDIDARGNKWVTDTALDLAGRYDPHLAFLVYAQQYYALRFDAPPPDERAALIAAAFEEARRFAKEGGFFPVIVGTGDMIPVAAYIDLSHLDGLAVVTHWLTRYAGLYGPSEKDMAYLRSLPEIERIVDRRDYMALFAGTPAEDGRLPDYLAVSKEGCCFRSTLLRQARMVAAANEFLPVANLEAADALTDISAGVLELLKTRKVALILMEGVGLRDFPLPARRCRNGPDWFNYEPCECQHLTVSTGRHQALAYPAGYRSYLEDDENKEYPLSGYFTSIPAGTVGTLTNARSIAVGNRSMFMHTVTGADIAIECFARNLANQGCMAVIHRQDKYRHC</sequence>
<evidence type="ECO:0000313" key="2">
    <source>
        <dbReference type="Proteomes" id="UP001254848"/>
    </source>
</evidence>
<proteinExistence type="predicted"/>
<dbReference type="RefSeq" id="WP_413778336.1">
    <property type="nucleotide sequence ID" value="NZ_JAUOZS010000001.1"/>
</dbReference>
<dbReference type="EMBL" id="JAUOZS010000001">
    <property type="protein sequence ID" value="MDT8899768.1"/>
    <property type="molecule type" value="Genomic_DNA"/>
</dbReference>